<keyword evidence="20" id="KW-1185">Reference proteome</keyword>
<proteinExistence type="inferred from homology"/>
<dbReference type="InterPro" id="IPR008427">
    <property type="entry name" value="Extracellular_membr_CFEM_dom"/>
</dbReference>
<feature type="transmembrane region" description="Helical" evidence="15">
    <location>
        <begin position="138"/>
        <end position="160"/>
    </location>
</feature>
<dbReference type="PANTHER" id="PTHR33048">
    <property type="entry name" value="PTH11-LIKE INTEGRAL MEMBRANE PROTEIN (AFU_ORTHOLOGUE AFUA_5G11245)"/>
    <property type="match status" value="1"/>
</dbReference>
<feature type="transmembrane region" description="Helical" evidence="15">
    <location>
        <begin position="265"/>
        <end position="287"/>
    </location>
</feature>
<evidence type="ECO:0000256" key="6">
    <source>
        <dbReference type="ARBA" id="ARBA00022622"/>
    </source>
</evidence>
<comment type="similarity">
    <text evidence="4">Belongs to the RBT5 family.</text>
</comment>
<evidence type="ECO:0000259" key="18">
    <source>
        <dbReference type="Pfam" id="PF20684"/>
    </source>
</evidence>
<feature type="signal peptide" evidence="16">
    <location>
        <begin position="1"/>
        <end position="20"/>
    </location>
</feature>
<keyword evidence="12" id="KW-0449">Lipoprotein</keyword>
<comment type="similarity">
    <text evidence="13">Belongs to the SAT4 family.</text>
</comment>
<organism evidence="19 20">
    <name type="scientific">Hymenoscyphus albidus</name>
    <dbReference type="NCBI Taxonomy" id="595503"/>
    <lineage>
        <taxon>Eukaryota</taxon>
        <taxon>Fungi</taxon>
        <taxon>Dikarya</taxon>
        <taxon>Ascomycota</taxon>
        <taxon>Pezizomycotina</taxon>
        <taxon>Leotiomycetes</taxon>
        <taxon>Helotiales</taxon>
        <taxon>Helotiaceae</taxon>
        <taxon>Hymenoscyphus</taxon>
    </lineage>
</organism>
<evidence type="ECO:0000256" key="1">
    <source>
        <dbReference type="ARBA" id="ARBA00004141"/>
    </source>
</evidence>
<keyword evidence="10 15" id="KW-0472">Membrane</keyword>
<evidence type="ECO:0000313" key="20">
    <source>
        <dbReference type="Proteomes" id="UP000701801"/>
    </source>
</evidence>
<evidence type="ECO:0000256" key="10">
    <source>
        <dbReference type="ARBA" id="ARBA00023136"/>
    </source>
</evidence>
<dbReference type="PANTHER" id="PTHR33048:SF47">
    <property type="entry name" value="INTEGRAL MEMBRANE PROTEIN-RELATED"/>
    <property type="match status" value="1"/>
</dbReference>
<feature type="chain" id="PRO_5040511488" description="Extracellular membrane protein CFEM domain-containing protein" evidence="16">
    <location>
        <begin position="21"/>
        <end position="512"/>
    </location>
</feature>
<dbReference type="InterPro" id="IPR049326">
    <property type="entry name" value="Rhodopsin_dom_fungi"/>
</dbReference>
<evidence type="ECO:0000256" key="8">
    <source>
        <dbReference type="ARBA" id="ARBA00022729"/>
    </source>
</evidence>
<keyword evidence="6" id="KW-0325">Glycoprotein</keyword>
<feature type="transmembrane region" description="Helical" evidence="15">
    <location>
        <begin position="107"/>
        <end position="126"/>
    </location>
</feature>
<dbReference type="Pfam" id="PF20684">
    <property type="entry name" value="Fung_rhodopsin"/>
    <property type="match status" value="1"/>
</dbReference>
<evidence type="ECO:0000256" key="15">
    <source>
        <dbReference type="SAM" id="Phobius"/>
    </source>
</evidence>
<evidence type="ECO:0000256" key="9">
    <source>
        <dbReference type="ARBA" id="ARBA00022989"/>
    </source>
</evidence>
<evidence type="ECO:0000256" key="3">
    <source>
        <dbReference type="ARBA" id="ARBA00004613"/>
    </source>
</evidence>
<gene>
    <name evidence="19" type="ORF">HYALB_00005146</name>
</gene>
<dbReference type="GO" id="GO:0005576">
    <property type="term" value="C:extracellular region"/>
    <property type="evidence" value="ECO:0007669"/>
    <property type="project" value="UniProtKB-SubCell"/>
</dbReference>
<reference evidence="19" key="1">
    <citation type="submission" date="2021-07" db="EMBL/GenBank/DDBJ databases">
        <authorList>
            <person name="Durling M."/>
        </authorList>
    </citation>
    <scope>NUCLEOTIDE SEQUENCE</scope>
</reference>
<dbReference type="InterPro" id="IPR052337">
    <property type="entry name" value="SAT4-like"/>
</dbReference>
<sequence>MRFFVGIVFAACCFWTPSYAAENTLPPALWQNVPDCSIGCLLQFYPQYCGTFQGDTTCYCNDMTLRAETTPCVSNACNITENIRWERYSATTCGTPNDQSRVQSQQYTYYVLPVLTAVFVAVRLWSKYVFGVLDWDDAAMVAALLFYCGIAAAGLIMARNGSGSHTYWLDVQQTINSARLYWVSSIFHVLAITMTKLSLLLFFLQIFTIKRHPRVIYLIMGFIVISNLSFLISLLLLCTPTHGIWTNWMYKEPPVKCLNGFALDYVQSSFSILHNIMILVFPVPILWKLELTWRKRANLIAMFSVASFVLIASFIRLPTMIEVQYSHDPSFDQAPAALWTNLETAVGIMCACLPAIRSLVGYYFPNMKLTFLSTDDSRSRSRRTPGNTLHGKETQVKSPGSTLKNPNLRYHNRISLDSDIEFDIRSESPNQSRERGASVQSNDSESPINESKQREWSLVLPRSQSVLGKKFGTSSQVVVDNSPQGRWVHEGVIVSTTIERRESRSGDLAYHL</sequence>
<feature type="region of interest" description="Disordered" evidence="14">
    <location>
        <begin position="375"/>
        <end position="408"/>
    </location>
</feature>
<evidence type="ECO:0000256" key="2">
    <source>
        <dbReference type="ARBA" id="ARBA00004589"/>
    </source>
</evidence>
<keyword evidence="6" id="KW-0336">GPI-anchor</keyword>
<evidence type="ECO:0000313" key="19">
    <source>
        <dbReference type="EMBL" id="CAG8981344.1"/>
    </source>
</evidence>
<dbReference type="OrthoDB" id="2496787at2759"/>
<evidence type="ECO:0000256" key="5">
    <source>
        <dbReference type="ARBA" id="ARBA00022525"/>
    </source>
</evidence>
<evidence type="ECO:0000256" key="16">
    <source>
        <dbReference type="SAM" id="SignalP"/>
    </source>
</evidence>
<comment type="caution">
    <text evidence="19">The sequence shown here is derived from an EMBL/GenBank/DDBJ whole genome shotgun (WGS) entry which is preliminary data.</text>
</comment>
<feature type="transmembrane region" description="Helical" evidence="15">
    <location>
        <begin position="337"/>
        <end position="360"/>
    </location>
</feature>
<feature type="domain" description="CFEM" evidence="17">
    <location>
        <begin position="31"/>
        <end position="93"/>
    </location>
</feature>
<evidence type="ECO:0000256" key="7">
    <source>
        <dbReference type="ARBA" id="ARBA00022692"/>
    </source>
</evidence>
<feature type="region of interest" description="Disordered" evidence="14">
    <location>
        <begin position="426"/>
        <end position="455"/>
    </location>
</feature>
<name>A0A9N9QAR1_9HELO</name>
<dbReference type="GO" id="GO:0098552">
    <property type="term" value="C:side of membrane"/>
    <property type="evidence" value="ECO:0007669"/>
    <property type="project" value="UniProtKB-KW"/>
</dbReference>
<feature type="domain" description="Rhodopsin" evidence="18">
    <location>
        <begin position="122"/>
        <end position="360"/>
    </location>
</feature>
<evidence type="ECO:0000256" key="4">
    <source>
        <dbReference type="ARBA" id="ARBA00010031"/>
    </source>
</evidence>
<dbReference type="EMBL" id="CAJVRM010000463">
    <property type="protein sequence ID" value="CAG8981344.1"/>
    <property type="molecule type" value="Genomic_DNA"/>
</dbReference>
<evidence type="ECO:0000256" key="11">
    <source>
        <dbReference type="ARBA" id="ARBA00023157"/>
    </source>
</evidence>
<evidence type="ECO:0000256" key="12">
    <source>
        <dbReference type="ARBA" id="ARBA00023288"/>
    </source>
</evidence>
<keyword evidence="11" id="KW-1015">Disulfide bond</keyword>
<evidence type="ECO:0008006" key="21">
    <source>
        <dbReference type="Google" id="ProtNLM"/>
    </source>
</evidence>
<keyword evidence="5" id="KW-0964">Secreted</keyword>
<feature type="transmembrane region" description="Helical" evidence="15">
    <location>
        <begin position="299"/>
        <end position="317"/>
    </location>
</feature>
<accession>A0A9N9QAR1</accession>
<feature type="transmembrane region" description="Helical" evidence="15">
    <location>
        <begin position="216"/>
        <end position="245"/>
    </location>
</feature>
<dbReference type="AlphaFoldDB" id="A0A9N9QAR1"/>
<evidence type="ECO:0000259" key="17">
    <source>
        <dbReference type="Pfam" id="PF05730"/>
    </source>
</evidence>
<feature type="compositionally biased region" description="Polar residues" evidence="14">
    <location>
        <begin position="438"/>
        <end position="450"/>
    </location>
</feature>
<feature type="transmembrane region" description="Helical" evidence="15">
    <location>
        <begin position="180"/>
        <end position="204"/>
    </location>
</feature>
<evidence type="ECO:0000256" key="13">
    <source>
        <dbReference type="ARBA" id="ARBA00038359"/>
    </source>
</evidence>
<keyword evidence="7 15" id="KW-0812">Transmembrane</keyword>
<feature type="compositionally biased region" description="Polar residues" evidence="14">
    <location>
        <begin position="396"/>
        <end position="405"/>
    </location>
</feature>
<protein>
    <recommendedName>
        <fullName evidence="21">Extracellular membrane protein CFEM domain-containing protein</fullName>
    </recommendedName>
</protein>
<dbReference type="Proteomes" id="UP000701801">
    <property type="component" value="Unassembled WGS sequence"/>
</dbReference>
<keyword evidence="8 16" id="KW-0732">Signal</keyword>
<evidence type="ECO:0000256" key="14">
    <source>
        <dbReference type="SAM" id="MobiDB-lite"/>
    </source>
</evidence>
<keyword evidence="9 15" id="KW-1133">Transmembrane helix</keyword>
<comment type="subcellular location">
    <subcellularLocation>
        <location evidence="2">Membrane</location>
        <topology evidence="2">Lipid-anchor</topology>
        <topology evidence="2">GPI-anchor</topology>
    </subcellularLocation>
    <subcellularLocation>
        <location evidence="1">Membrane</location>
        <topology evidence="1">Multi-pass membrane protein</topology>
    </subcellularLocation>
    <subcellularLocation>
        <location evidence="3">Secreted</location>
    </subcellularLocation>
</comment>
<feature type="compositionally biased region" description="Basic and acidic residues" evidence="14">
    <location>
        <begin position="426"/>
        <end position="436"/>
    </location>
</feature>
<dbReference type="Pfam" id="PF05730">
    <property type="entry name" value="CFEM"/>
    <property type="match status" value="1"/>
</dbReference>